<organism evidence="4 5">
    <name type="scientific">Candidatus Thiodiazotropha endolucinida</name>
    <dbReference type="NCBI Taxonomy" id="1655433"/>
    <lineage>
        <taxon>Bacteria</taxon>
        <taxon>Pseudomonadati</taxon>
        <taxon>Pseudomonadota</taxon>
        <taxon>Gammaproteobacteria</taxon>
        <taxon>Chromatiales</taxon>
        <taxon>Sedimenticolaceae</taxon>
        <taxon>Candidatus Thiodiazotropha</taxon>
    </lineage>
</organism>
<dbReference type="InterPro" id="IPR051925">
    <property type="entry name" value="RNA-binding_domain"/>
</dbReference>
<dbReference type="Proteomes" id="UP000094769">
    <property type="component" value="Unassembled WGS sequence"/>
</dbReference>
<dbReference type="InterPro" id="IPR017924">
    <property type="entry name" value="RNA-binding_YhbY"/>
</dbReference>
<dbReference type="InterPro" id="IPR001890">
    <property type="entry name" value="RNA-binding_CRM"/>
</dbReference>
<dbReference type="InterPro" id="IPR035920">
    <property type="entry name" value="YhbY-like_sf"/>
</dbReference>
<dbReference type="GO" id="GO:0003723">
    <property type="term" value="F:RNA binding"/>
    <property type="evidence" value="ECO:0007669"/>
    <property type="project" value="UniProtKB-UniRule"/>
</dbReference>
<dbReference type="AlphaFoldDB" id="A0A7Z0VL83"/>
<gene>
    <name evidence="4" type="ORF">CODIS_20950</name>
</gene>
<evidence type="ECO:0000259" key="3">
    <source>
        <dbReference type="PROSITE" id="PS51295"/>
    </source>
</evidence>
<feature type="domain" description="CRM" evidence="3">
    <location>
        <begin position="22"/>
        <end position="118"/>
    </location>
</feature>
<evidence type="ECO:0000313" key="4">
    <source>
        <dbReference type="EMBL" id="ODJ87678.1"/>
    </source>
</evidence>
<keyword evidence="5" id="KW-1185">Reference proteome</keyword>
<dbReference type="EMBL" id="MARB01000010">
    <property type="protein sequence ID" value="ODJ87678.1"/>
    <property type="molecule type" value="Genomic_DNA"/>
</dbReference>
<dbReference type="NCBIfam" id="TIGR00253">
    <property type="entry name" value="RNA_bind_YhbY"/>
    <property type="match status" value="1"/>
</dbReference>
<evidence type="ECO:0000256" key="1">
    <source>
        <dbReference type="ARBA" id="ARBA00022884"/>
    </source>
</evidence>
<dbReference type="PANTHER" id="PTHR40065:SF3">
    <property type="entry name" value="RNA-BINDING PROTEIN YHBY"/>
    <property type="match status" value="1"/>
</dbReference>
<keyword evidence="1 2" id="KW-0694">RNA-binding</keyword>
<reference evidence="4 5" key="1">
    <citation type="submission" date="2016-06" db="EMBL/GenBank/DDBJ databases">
        <title>Genome sequence of endosymbiont of Candidatus Endolucinida thiodiazotropha.</title>
        <authorList>
            <person name="Poehlein A."/>
            <person name="Koenig S."/>
            <person name="Heiden S.E."/>
            <person name="Thuermer A."/>
            <person name="Voget S."/>
            <person name="Daniel R."/>
            <person name="Markert S."/>
            <person name="Gros O."/>
            <person name="Schweder T."/>
        </authorList>
    </citation>
    <scope>NUCLEOTIDE SEQUENCE [LARGE SCALE GENOMIC DNA]</scope>
    <source>
        <strain evidence="4 5">COS</strain>
    </source>
</reference>
<dbReference type="SMART" id="SM01103">
    <property type="entry name" value="CRS1_YhbY"/>
    <property type="match status" value="1"/>
</dbReference>
<evidence type="ECO:0000256" key="2">
    <source>
        <dbReference type="PROSITE-ProRule" id="PRU00626"/>
    </source>
</evidence>
<comment type="caution">
    <text evidence="4">The sequence shown here is derived from an EMBL/GenBank/DDBJ whole genome shotgun (WGS) entry which is preliminary data.</text>
</comment>
<name>A0A7Z0VL83_9GAMM</name>
<accession>A0A7Z0VL83</accession>
<dbReference type="PROSITE" id="PS51295">
    <property type="entry name" value="CRM"/>
    <property type="match status" value="1"/>
</dbReference>
<dbReference type="SUPFAM" id="SSF75471">
    <property type="entry name" value="YhbY-like"/>
    <property type="match status" value="1"/>
</dbReference>
<evidence type="ECO:0000313" key="5">
    <source>
        <dbReference type="Proteomes" id="UP000094769"/>
    </source>
</evidence>
<dbReference type="Pfam" id="PF01985">
    <property type="entry name" value="CRS1_YhbY"/>
    <property type="match status" value="1"/>
</dbReference>
<dbReference type="PANTHER" id="PTHR40065">
    <property type="entry name" value="RNA-BINDING PROTEIN YHBY"/>
    <property type="match status" value="1"/>
</dbReference>
<protein>
    <submittedName>
        <fullName evidence="4">RNA-binding protein</fullName>
    </submittedName>
</protein>
<sequence length="119" mass="13435">MFHSTGKRYRIRLPIDNKMSTMPLTAAQNRSLKKLAHDLKPVVIIGQHGLSENVLKEIDTTLNTHELIKVKLAGADKEDRKALSSEIVARLSAELVQIIGRVAIFYRPNPKKKKNRIVV</sequence>
<dbReference type="Gene3D" id="3.30.110.60">
    <property type="entry name" value="YhbY-like"/>
    <property type="match status" value="1"/>
</dbReference>
<proteinExistence type="predicted"/>